<feature type="compositionally biased region" description="Basic and acidic residues" evidence="1">
    <location>
        <begin position="88"/>
        <end position="98"/>
    </location>
</feature>
<organism evidence="2 3">
    <name type="scientific">Marasmius oreades</name>
    <name type="common">fairy-ring Marasmius</name>
    <dbReference type="NCBI Taxonomy" id="181124"/>
    <lineage>
        <taxon>Eukaryota</taxon>
        <taxon>Fungi</taxon>
        <taxon>Dikarya</taxon>
        <taxon>Basidiomycota</taxon>
        <taxon>Agaricomycotina</taxon>
        <taxon>Agaricomycetes</taxon>
        <taxon>Agaricomycetidae</taxon>
        <taxon>Agaricales</taxon>
        <taxon>Marasmiineae</taxon>
        <taxon>Marasmiaceae</taxon>
        <taxon>Marasmius</taxon>
    </lineage>
</organism>
<accession>A0A9P7URN6</accession>
<evidence type="ECO:0000256" key="1">
    <source>
        <dbReference type="SAM" id="MobiDB-lite"/>
    </source>
</evidence>
<proteinExistence type="predicted"/>
<reference evidence="2" key="1">
    <citation type="journal article" date="2021" name="Genome Biol. Evol.">
        <title>The assembled and annotated genome of the fairy-ring fungus Marasmius oreades.</title>
        <authorList>
            <person name="Hiltunen M."/>
            <person name="Ament-Velasquez S.L."/>
            <person name="Johannesson H."/>
        </authorList>
    </citation>
    <scope>NUCLEOTIDE SEQUENCE</scope>
    <source>
        <strain evidence="2">03SP1</strain>
    </source>
</reference>
<gene>
    <name evidence="2" type="ORF">E1B28_008342</name>
</gene>
<name>A0A9P7URN6_9AGAR</name>
<dbReference type="AlphaFoldDB" id="A0A9P7URN6"/>
<dbReference type="GeneID" id="66077418"/>
<dbReference type="KEGG" id="more:E1B28_008342"/>
<evidence type="ECO:0000313" key="2">
    <source>
        <dbReference type="EMBL" id="KAG7091952.1"/>
    </source>
</evidence>
<dbReference type="RefSeq" id="XP_043008422.1">
    <property type="nucleotide sequence ID" value="XM_043153138.1"/>
</dbReference>
<dbReference type="Proteomes" id="UP001049176">
    <property type="component" value="Chromosome 5"/>
</dbReference>
<protein>
    <submittedName>
        <fullName evidence="2">Uncharacterized protein</fullName>
    </submittedName>
</protein>
<comment type="caution">
    <text evidence="2">The sequence shown here is derived from an EMBL/GenBank/DDBJ whole genome shotgun (WGS) entry which is preliminary data.</text>
</comment>
<feature type="region of interest" description="Disordered" evidence="1">
    <location>
        <begin position="58"/>
        <end position="98"/>
    </location>
</feature>
<evidence type="ECO:0000313" key="3">
    <source>
        <dbReference type="Proteomes" id="UP001049176"/>
    </source>
</evidence>
<sequence>MLKPGFPSSPKSSFKDMLVRVNARHQFAKQYIAQNGPTAQESMKKLWMGMSRKERQVSRAVHGLTFRSSRRSNSAARRKWYEGNGETSGRRGGKERGERNKCRYYVEERTEMRHAFGLVRTREMIRNRTGSTSSPEMMPLFLEVTSPSMEVLARIPLYRRCT</sequence>
<dbReference type="EMBL" id="CM032185">
    <property type="protein sequence ID" value="KAG7091952.1"/>
    <property type="molecule type" value="Genomic_DNA"/>
</dbReference>
<keyword evidence="3" id="KW-1185">Reference proteome</keyword>